<feature type="transmembrane region" description="Helical" evidence="1">
    <location>
        <begin position="123"/>
        <end position="142"/>
    </location>
</feature>
<keyword evidence="3" id="KW-1185">Reference proteome</keyword>
<name>A0A0N4T5W6_BRUPA</name>
<evidence type="ECO:0000313" key="3">
    <source>
        <dbReference type="Proteomes" id="UP000278627"/>
    </source>
</evidence>
<evidence type="ECO:0000313" key="4">
    <source>
        <dbReference type="WBParaSite" id="BPAG_0000359901-mRNA-1"/>
    </source>
</evidence>
<accession>A0A0N4T5W6</accession>
<sequence length="216" mass="25005">MAINPCFCWNIKDGTVTVGLWSLVYSLASLVLFGWQLNVINSCQTVTMSQANLQCEYWCPCVGASNERTSALIQGTVYCIVQFALFSWQSYAIKYYRDITANELIPSHNTYAAYNIPSYFENYYSTSQTIFYTGIIFMTIFYTAKTFCQSNIPAAMSFYEHFVQIYGLIQLAIFGWQMIAIKYEKDRAADIILPNYHEYGRLDIPTYYQSYWQSPE</sequence>
<proteinExistence type="predicted"/>
<dbReference type="PANTHER" id="PTHR36694">
    <property type="entry name" value="PASIFLORA 1, ISOFORM A-RELATED"/>
    <property type="match status" value="1"/>
</dbReference>
<organism evidence="4">
    <name type="scientific">Brugia pahangi</name>
    <name type="common">Filarial nematode worm</name>
    <dbReference type="NCBI Taxonomy" id="6280"/>
    <lineage>
        <taxon>Eukaryota</taxon>
        <taxon>Metazoa</taxon>
        <taxon>Ecdysozoa</taxon>
        <taxon>Nematoda</taxon>
        <taxon>Chromadorea</taxon>
        <taxon>Rhabditida</taxon>
        <taxon>Spirurina</taxon>
        <taxon>Spiruromorpha</taxon>
        <taxon>Filarioidea</taxon>
        <taxon>Onchocercidae</taxon>
        <taxon>Brugia</taxon>
    </lineage>
</organism>
<evidence type="ECO:0000313" key="2">
    <source>
        <dbReference type="EMBL" id="VDN84753.1"/>
    </source>
</evidence>
<gene>
    <name evidence="2" type="ORF">BPAG_LOCUS3567</name>
</gene>
<dbReference type="WBParaSite" id="BPAG_0000359901-mRNA-1">
    <property type="protein sequence ID" value="BPAG_0000359901-mRNA-1"/>
    <property type="gene ID" value="BPAG_0000359901"/>
</dbReference>
<reference evidence="2 3" key="2">
    <citation type="submission" date="2018-11" db="EMBL/GenBank/DDBJ databases">
        <authorList>
            <consortium name="Pathogen Informatics"/>
        </authorList>
    </citation>
    <scope>NUCLEOTIDE SEQUENCE [LARGE SCALE GENOMIC DNA]</scope>
</reference>
<keyword evidence="1" id="KW-0812">Transmembrane</keyword>
<reference evidence="4" key="1">
    <citation type="submission" date="2017-02" db="UniProtKB">
        <authorList>
            <consortium name="WormBaseParasite"/>
        </authorList>
    </citation>
    <scope>IDENTIFICATION</scope>
</reference>
<dbReference type="PANTHER" id="PTHR36694:SF11">
    <property type="entry name" value="LP21121P-RELATED"/>
    <property type="match status" value="1"/>
</dbReference>
<feature type="transmembrane region" description="Helical" evidence="1">
    <location>
        <begin position="162"/>
        <end position="181"/>
    </location>
</feature>
<keyword evidence="1" id="KW-1133">Transmembrane helix</keyword>
<feature type="transmembrane region" description="Helical" evidence="1">
    <location>
        <begin position="20"/>
        <end position="40"/>
    </location>
</feature>
<dbReference type="EMBL" id="UZAD01001112">
    <property type="protein sequence ID" value="VDN84753.1"/>
    <property type="molecule type" value="Genomic_DNA"/>
</dbReference>
<evidence type="ECO:0000256" key="1">
    <source>
        <dbReference type="SAM" id="Phobius"/>
    </source>
</evidence>
<protein>
    <submittedName>
        <fullName evidence="2 4">Uncharacterized protein</fullName>
    </submittedName>
</protein>
<keyword evidence="1" id="KW-0472">Membrane</keyword>
<dbReference type="AlphaFoldDB" id="A0A0N4T5W6"/>
<dbReference type="Proteomes" id="UP000278627">
    <property type="component" value="Unassembled WGS sequence"/>
</dbReference>